<organism evidence="1 2">
    <name type="scientific">Pseudoalteromonas undina</name>
    <dbReference type="NCBI Taxonomy" id="43660"/>
    <lineage>
        <taxon>Bacteria</taxon>
        <taxon>Pseudomonadati</taxon>
        <taxon>Pseudomonadota</taxon>
        <taxon>Gammaproteobacteria</taxon>
        <taxon>Alteromonadales</taxon>
        <taxon>Pseudoalteromonadaceae</taxon>
        <taxon>Pseudoalteromonas</taxon>
    </lineage>
</organism>
<evidence type="ECO:0000313" key="2">
    <source>
        <dbReference type="Proteomes" id="UP001374952"/>
    </source>
</evidence>
<dbReference type="Proteomes" id="UP001374952">
    <property type="component" value="Unassembled WGS sequence"/>
</dbReference>
<reference evidence="1" key="1">
    <citation type="submission" date="2024-02" db="EMBL/GenBank/DDBJ databases">
        <title>Bacteria isolated from the canopy kelp, Nereocystis luetkeana.</title>
        <authorList>
            <person name="Pfister C.A."/>
            <person name="Younker I.T."/>
            <person name="Light S.H."/>
        </authorList>
    </citation>
    <scope>NUCLEOTIDE SEQUENCE</scope>
    <source>
        <strain evidence="1">TN.2.01</strain>
    </source>
</reference>
<keyword evidence="2" id="KW-1185">Reference proteome</keyword>
<sequence length="62" mass="6975">FSSDSFTAHSLLFVQIFLSELFTKRLRGAALLEINTFGSFTIERTLNTGAFRKSILPPKSNH</sequence>
<protein>
    <submittedName>
        <fullName evidence="1">Uncharacterized protein</fullName>
    </submittedName>
</protein>
<gene>
    <name evidence="1" type="ORF">V6250_20145</name>
</gene>
<comment type="caution">
    <text evidence="1">The sequence shown here is derived from an EMBL/GenBank/DDBJ whole genome shotgun (WGS) entry which is preliminary data.</text>
</comment>
<dbReference type="EMBL" id="JBAKAX010000064">
    <property type="protein sequence ID" value="MEL0606475.1"/>
    <property type="molecule type" value="Genomic_DNA"/>
</dbReference>
<evidence type="ECO:0000313" key="1">
    <source>
        <dbReference type="EMBL" id="MEL0606475.1"/>
    </source>
</evidence>
<feature type="non-terminal residue" evidence="1">
    <location>
        <position position="1"/>
    </location>
</feature>
<name>A0ACC6R9R7_9GAMM</name>
<accession>A0ACC6R9R7</accession>
<proteinExistence type="predicted"/>